<protein>
    <submittedName>
        <fullName evidence="4">Inner membrane protein YqiJ</fullName>
    </submittedName>
</protein>
<dbReference type="InterPro" id="IPR048376">
    <property type="entry name" value="YqiJ_N"/>
</dbReference>
<dbReference type="InterPro" id="IPR010840">
    <property type="entry name" value="YqiJ_OB"/>
</dbReference>
<keyword evidence="1" id="KW-0812">Transmembrane</keyword>
<evidence type="ECO:0000259" key="2">
    <source>
        <dbReference type="Pfam" id="PF07290"/>
    </source>
</evidence>
<organism evidence="4 5">
    <name type="scientific">Acinetobacter johnsonii</name>
    <dbReference type="NCBI Taxonomy" id="40214"/>
    <lineage>
        <taxon>Bacteria</taxon>
        <taxon>Pseudomonadati</taxon>
        <taxon>Pseudomonadota</taxon>
        <taxon>Gammaproteobacteria</taxon>
        <taxon>Moraxellales</taxon>
        <taxon>Moraxellaceae</taxon>
        <taxon>Acinetobacter</taxon>
    </lineage>
</organism>
<feature type="domain" description="Inner membrane protein YqiJ N-terminal" evidence="3">
    <location>
        <begin position="10"/>
        <end position="128"/>
    </location>
</feature>
<feature type="domain" description="Inner membrane protein YqiJ OB-fold" evidence="2">
    <location>
        <begin position="150"/>
        <end position="212"/>
    </location>
</feature>
<reference evidence="4 5" key="1">
    <citation type="submission" date="2017-02" db="EMBL/GenBank/DDBJ databases">
        <authorList>
            <person name="Peterson S.W."/>
        </authorList>
    </citation>
    <scope>NUCLEOTIDE SEQUENCE [LARGE SCALE GENOMIC DNA]</scope>
    <source>
        <strain evidence="4">C6</strain>
    </source>
</reference>
<proteinExistence type="predicted"/>
<dbReference type="RefSeq" id="WP_087012766.1">
    <property type="nucleotide sequence ID" value="NZ_FUUY01000005.1"/>
</dbReference>
<keyword evidence="1" id="KW-0472">Membrane</keyword>
<feature type="transmembrane region" description="Helical" evidence="1">
    <location>
        <begin position="80"/>
        <end position="102"/>
    </location>
</feature>
<evidence type="ECO:0000259" key="3">
    <source>
        <dbReference type="Pfam" id="PF21001"/>
    </source>
</evidence>
<dbReference type="Proteomes" id="UP000196240">
    <property type="component" value="Unassembled WGS sequence"/>
</dbReference>
<feature type="transmembrane region" description="Helical" evidence="1">
    <location>
        <begin position="108"/>
        <end position="127"/>
    </location>
</feature>
<accession>A0A1R7QDS9</accession>
<dbReference type="Pfam" id="PF21001">
    <property type="entry name" value="YqiJ_N"/>
    <property type="match status" value="1"/>
</dbReference>
<dbReference type="EMBL" id="FUUY01000005">
    <property type="protein sequence ID" value="SJX22316.1"/>
    <property type="molecule type" value="Genomic_DNA"/>
</dbReference>
<evidence type="ECO:0000256" key="1">
    <source>
        <dbReference type="SAM" id="Phobius"/>
    </source>
</evidence>
<feature type="transmembrane region" description="Helical" evidence="1">
    <location>
        <begin position="12"/>
        <end position="33"/>
    </location>
</feature>
<evidence type="ECO:0000313" key="5">
    <source>
        <dbReference type="Proteomes" id="UP000196240"/>
    </source>
</evidence>
<sequence>MWELFTHPSNLIFSICLSLMFLLGLLELILLVLGGGSQGLLDQFLPDDLGSTKDVDIALDTDQGWLNALLDWLFIGRVPLLVWLIIFLTLYSLSGFILQSILQTWTGSYWSAWIMAPLCLVLSMPMIRYSAMLIAKILPQDETTAIYSEELIGRTALIILGEAKVNSPAQARVQDQFGQTHYVLVEPETDLHFSQGQEVILTQKTKIGFKAISL</sequence>
<keyword evidence="1" id="KW-1133">Transmembrane helix</keyword>
<dbReference type="AlphaFoldDB" id="A0A1R7QDS9"/>
<gene>
    <name evidence="4" type="primary">yqiJ_2</name>
    <name evidence="4" type="ORF">ACNJC6_01956</name>
</gene>
<evidence type="ECO:0000313" key="4">
    <source>
        <dbReference type="EMBL" id="SJX22316.1"/>
    </source>
</evidence>
<dbReference type="Pfam" id="PF07290">
    <property type="entry name" value="YqiJ_OB"/>
    <property type="match status" value="1"/>
</dbReference>
<name>A0A1R7QDS9_ACIJO</name>